<dbReference type="EMBL" id="JAPXFL010000004">
    <property type="protein sequence ID" value="KAK9508117.1"/>
    <property type="molecule type" value="Genomic_DNA"/>
</dbReference>
<evidence type="ECO:0000313" key="1">
    <source>
        <dbReference type="EMBL" id="KAK9508117.1"/>
    </source>
</evidence>
<dbReference type="AlphaFoldDB" id="A0AAW1DC83"/>
<organism evidence="1 2">
    <name type="scientific">Rhynocoris fuscipes</name>
    <dbReference type="NCBI Taxonomy" id="488301"/>
    <lineage>
        <taxon>Eukaryota</taxon>
        <taxon>Metazoa</taxon>
        <taxon>Ecdysozoa</taxon>
        <taxon>Arthropoda</taxon>
        <taxon>Hexapoda</taxon>
        <taxon>Insecta</taxon>
        <taxon>Pterygota</taxon>
        <taxon>Neoptera</taxon>
        <taxon>Paraneoptera</taxon>
        <taxon>Hemiptera</taxon>
        <taxon>Heteroptera</taxon>
        <taxon>Panheteroptera</taxon>
        <taxon>Cimicomorpha</taxon>
        <taxon>Reduviidae</taxon>
        <taxon>Harpactorinae</taxon>
        <taxon>Harpactorini</taxon>
        <taxon>Rhynocoris</taxon>
    </lineage>
</organism>
<protein>
    <submittedName>
        <fullName evidence="1">Uncharacterized protein</fullName>
    </submittedName>
</protein>
<dbReference type="Proteomes" id="UP001461498">
    <property type="component" value="Unassembled WGS sequence"/>
</dbReference>
<sequence>MVAVLMNHVVLDNLLEKYYHQLKIIVILFQQNMHFDLLWKSFMKLDLLIL</sequence>
<keyword evidence="2" id="KW-1185">Reference proteome</keyword>
<name>A0AAW1DC83_9HEMI</name>
<reference evidence="1 2" key="1">
    <citation type="submission" date="2022-12" db="EMBL/GenBank/DDBJ databases">
        <title>Chromosome-level genome assembly of true bugs.</title>
        <authorList>
            <person name="Ma L."/>
            <person name="Li H."/>
        </authorList>
    </citation>
    <scope>NUCLEOTIDE SEQUENCE [LARGE SCALE GENOMIC DNA]</scope>
    <source>
        <strain evidence="1">Lab_2022b</strain>
    </source>
</reference>
<gene>
    <name evidence="1" type="ORF">O3M35_007850</name>
</gene>
<comment type="caution">
    <text evidence="1">The sequence shown here is derived from an EMBL/GenBank/DDBJ whole genome shotgun (WGS) entry which is preliminary data.</text>
</comment>
<evidence type="ECO:0000313" key="2">
    <source>
        <dbReference type="Proteomes" id="UP001461498"/>
    </source>
</evidence>
<accession>A0AAW1DC83</accession>
<proteinExistence type="predicted"/>